<dbReference type="SMART" id="SM00822">
    <property type="entry name" value="PKS_KR"/>
    <property type="match status" value="1"/>
</dbReference>
<dbReference type="EMBL" id="HBFB01036449">
    <property type="protein sequence ID" value="CAD8696321.1"/>
    <property type="molecule type" value="Transcribed_RNA"/>
</dbReference>
<organism evidence="4">
    <name type="scientific">Chlamydomonas leiostraca</name>
    <dbReference type="NCBI Taxonomy" id="1034604"/>
    <lineage>
        <taxon>Eukaryota</taxon>
        <taxon>Viridiplantae</taxon>
        <taxon>Chlorophyta</taxon>
        <taxon>core chlorophytes</taxon>
        <taxon>Chlorophyceae</taxon>
        <taxon>CS clade</taxon>
        <taxon>Chlamydomonadales</taxon>
        <taxon>Chlamydomonadaceae</taxon>
        <taxon>Chlamydomonas</taxon>
    </lineage>
</organism>
<dbReference type="InterPro" id="IPR057326">
    <property type="entry name" value="KR_dom"/>
</dbReference>
<dbReference type="CDD" id="cd05233">
    <property type="entry name" value="SDR_c"/>
    <property type="match status" value="1"/>
</dbReference>
<name>A0A7S0X0Z7_9CHLO</name>
<dbReference type="PRINTS" id="PR00081">
    <property type="entry name" value="GDHRDH"/>
</dbReference>
<accession>A0A7S0X0Z7</accession>
<dbReference type="Pfam" id="PF13561">
    <property type="entry name" value="adh_short_C2"/>
    <property type="match status" value="1"/>
</dbReference>
<dbReference type="AlphaFoldDB" id="A0A7S0X0Z7"/>
<dbReference type="GO" id="GO:0016616">
    <property type="term" value="F:oxidoreductase activity, acting on the CH-OH group of donors, NAD or NADP as acceptor"/>
    <property type="evidence" value="ECO:0007669"/>
    <property type="project" value="TreeGrafter"/>
</dbReference>
<dbReference type="GO" id="GO:0006633">
    <property type="term" value="P:fatty acid biosynthetic process"/>
    <property type="evidence" value="ECO:0007669"/>
    <property type="project" value="TreeGrafter"/>
</dbReference>
<dbReference type="Gene3D" id="3.40.50.720">
    <property type="entry name" value="NAD(P)-binding Rossmann-like Domain"/>
    <property type="match status" value="1"/>
</dbReference>
<dbReference type="PANTHER" id="PTHR42760:SF133">
    <property type="entry name" value="3-OXOACYL-[ACYL-CARRIER-PROTEIN] REDUCTASE"/>
    <property type="match status" value="1"/>
</dbReference>
<reference evidence="4" key="1">
    <citation type="submission" date="2021-01" db="EMBL/GenBank/DDBJ databases">
        <authorList>
            <person name="Corre E."/>
            <person name="Pelletier E."/>
            <person name="Niang G."/>
            <person name="Scheremetjew M."/>
            <person name="Finn R."/>
            <person name="Kale V."/>
            <person name="Holt S."/>
            <person name="Cochrane G."/>
            <person name="Meng A."/>
            <person name="Brown T."/>
            <person name="Cohen L."/>
        </authorList>
    </citation>
    <scope>NUCLEOTIDE SEQUENCE</scope>
    <source>
        <strain evidence="4">SAG 11-49</strain>
    </source>
</reference>
<evidence type="ECO:0000256" key="1">
    <source>
        <dbReference type="ARBA" id="ARBA00006484"/>
    </source>
</evidence>
<dbReference type="InterPro" id="IPR036291">
    <property type="entry name" value="NAD(P)-bd_dom_sf"/>
</dbReference>
<protein>
    <recommendedName>
        <fullName evidence="3">Ketoreductase domain-containing protein</fullName>
    </recommendedName>
</protein>
<evidence type="ECO:0000256" key="2">
    <source>
        <dbReference type="ARBA" id="ARBA00023002"/>
    </source>
</evidence>
<dbReference type="GO" id="GO:0048038">
    <property type="term" value="F:quinone binding"/>
    <property type="evidence" value="ECO:0007669"/>
    <property type="project" value="TreeGrafter"/>
</dbReference>
<dbReference type="InterPro" id="IPR002347">
    <property type="entry name" value="SDR_fam"/>
</dbReference>
<sequence length="290" mass="29238">MALARLARPLSRCAAFASTSTRGSLLSASSLSYSTASTSSASPPVYVVFGATGGIGSALAQRLASQPGAAVHLVGRSQEKLQALQTQLSGKATVTTSVADVTDAKQVEAAVSQAVDAHSRITGVANCVGSIVLKGAHQTSDAEFDQVIRLNLYSCFNILKPAVKAMMVSGGGSLVFCSSAVARHGIPNHEAIAAAKAGVQGLALSAAATYAPKNIRVNCVAPGLTRTPLAARITGNPAALKASEGMHALKRVGEADEVAAAIEFLLSPSNSFVTGQVLGVDGGLGSLKAQ</sequence>
<evidence type="ECO:0000259" key="3">
    <source>
        <dbReference type="SMART" id="SM00822"/>
    </source>
</evidence>
<feature type="domain" description="Ketoreductase" evidence="3">
    <location>
        <begin position="44"/>
        <end position="223"/>
    </location>
</feature>
<gene>
    <name evidence="4" type="ORF">CLEI1391_LOCUS20508</name>
</gene>
<comment type="similarity">
    <text evidence="1">Belongs to the short-chain dehydrogenases/reductases (SDR) family.</text>
</comment>
<dbReference type="FunFam" id="3.40.50.720:FF:000084">
    <property type="entry name" value="Short-chain dehydrogenase reductase"/>
    <property type="match status" value="1"/>
</dbReference>
<dbReference type="PANTHER" id="PTHR42760">
    <property type="entry name" value="SHORT-CHAIN DEHYDROGENASES/REDUCTASES FAMILY MEMBER"/>
    <property type="match status" value="1"/>
</dbReference>
<evidence type="ECO:0000313" key="4">
    <source>
        <dbReference type="EMBL" id="CAD8696321.1"/>
    </source>
</evidence>
<keyword evidence="2" id="KW-0560">Oxidoreductase</keyword>
<proteinExistence type="inferred from homology"/>
<dbReference type="SUPFAM" id="SSF51735">
    <property type="entry name" value="NAD(P)-binding Rossmann-fold domains"/>
    <property type="match status" value="1"/>
</dbReference>